<keyword evidence="1" id="KW-1003">Cell membrane</keyword>
<dbReference type="EMBL" id="VBTY01000036">
    <property type="protein sequence ID" value="MDG3494195.1"/>
    <property type="molecule type" value="Genomic_DNA"/>
</dbReference>
<dbReference type="GO" id="GO:0009103">
    <property type="term" value="P:lipopolysaccharide biosynthetic process"/>
    <property type="evidence" value="ECO:0007669"/>
    <property type="project" value="UniProtKB-KW"/>
</dbReference>
<dbReference type="InterPro" id="IPR050256">
    <property type="entry name" value="Glycosyltransferase_2"/>
</dbReference>
<keyword evidence="4" id="KW-0812">Transmembrane</keyword>
<evidence type="ECO:0000256" key="6">
    <source>
        <dbReference type="ARBA" id="ARBA00022989"/>
    </source>
</evidence>
<dbReference type="RefSeq" id="WP_009626262.1">
    <property type="nucleotide sequence ID" value="NZ_VBTY01000036.1"/>
</dbReference>
<gene>
    <name evidence="9" type="ORF">FEV09_06445</name>
</gene>
<evidence type="ECO:0000256" key="3">
    <source>
        <dbReference type="ARBA" id="ARBA00022679"/>
    </source>
</evidence>
<protein>
    <submittedName>
        <fullName evidence="9">Glycosyltransferase family 2 protein</fullName>
    </submittedName>
</protein>
<evidence type="ECO:0000256" key="7">
    <source>
        <dbReference type="ARBA" id="ARBA00023136"/>
    </source>
</evidence>
<dbReference type="InterPro" id="IPR029044">
    <property type="entry name" value="Nucleotide-diphossugar_trans"/>
</dbReference>
<dbReference type="SUPFAM" id="SSF53448">
    <property type="entry name" value="Nucleotide-diphospho-sugar transferases"/>
    <property type="match status" value="1"/>
</dbReference>
<proteinExistence type="predicted"/>
<dbReference type="PANTHER" id="PTHR48090:SF3">
    <property type="entry name" value="UNDECAPRENYL-PHOSPHATE 4-DEOXY-4-FORMAMIDO-L-ARABINOSE TRANSFERASE"/>
    <property type="match status" value="1"/>
</dbReference>
<keyword evidence="3" id="KW-0808">Transferase</keyword>
<dbReference type="Pfam" id="PF00535">
    <property type="entry name" value="Glycos_transf_2"/>
    <property type="match status" value="1"/>
</dbReference>
<evidence type="ECO:0000313" key="10">
    <source>
        <dbReference type="Proteomes" id="UP001152872"/>
    </source>
</evidence>
<reference evidence="9" key="1">
    <citation type="submission" date="2019-05" db="EMBL/GenBank/DDBJ databases">
        <title>Whole genome sequencing of Pseudanabaena catenata USMAC16.</title>
        <authorList>
            <person name="Khan Z."/>
            <person name="Omar W.M."/>
            <person name="Convey P."/>
            <person name="Merican F."/>
            <person name="Najimudin N."/>
        </authorList>
    </citation>
    <scope>NUCLEOTIDE SEQUENCE</scope>
    <source>
        <strain evidence="9">USMAC16</strain>
    </source>
</reference>
<feature type="domain" description="Glycosyltransferase 2-like" evidence="8">
    <location>
        <begin position="8"/>
        <end position="173"/>
    </location>
</feature>
<organism evidence="9 10">
    <name type="scientific">Pseudanabaena catenata USMAC16</name>
    <dbReference type="NCBI Taxonomy" id="1855837"/>
    <lineage>
        <taxon>Bacteria</taxon>
        <taxon>Bacillati</taxon>
        <taxon>Cyanobacteriota</taxon>
        <taxon>Cyanophyceae</taxon>
        <taxon>Pseudanabaenales</taxon>
        <taxon>Pseudanabaenaceae</taxon>
        <taxon>Pseudanabaena</taxon>
    </lineage>
</organism>
<dbReference type="Gene3D" id="3.90.550.10">
    <property type="entry name" value="Spore Coat Polysaccharide Biosynthesis Protein SpsA, Chain A"/>
    <property type="match status" value="1"/>
</dbReference>
<evidence type="ECO:0000256" key="4">
    <source>
        <dbReference type="ARBA" id="ARBA00022692"/>
    </source>
</evidence>
<dbReference type="GO" id="GO:0005886">
    <property type="term" value="C:plasma membrane"/>
    <property type="evidence" value="ECO:0007669"/>
    <property type="project" value="TreeGrafter"/>
</dbReference>
<keyword evidence="2" id="KW-0328">Glycosyltransferase</keyword>
<comment type="caution">
    <text evidence="9">The sequence shown here is derived from an EMBL/GenBank/DDBJ whole genome shotgun (WGS) entry which is preliminary data.</text>
</comment>
<evidence type="ECO:0000256" key="1">
    <source>
        <dbReference type="ARBA" id="ARBA00022475"/>
    </source>
</evidence>
<sequence length="264" mass="30141">MKNLLSLSVVLPAYNEAENIGLTIASAVKYLSDRQICYEIIVVNDGSIDATPAIVTDLAKQNPQIRLVNHHRNLGYGSALRSGFDRALHEYIFLTDGDGQFDISDLDRFLPYIQDREGNLLSKIVIGYRAKRADLFIRSVNAWLYHIFIQWVLGIKARDIDCAFKLFPRHIYQSIKPIKSDGALFSAEFLSKLEHFLLREPSLSPIVELPVQHFPRRFGKATGANIKVILKMFWECWQLKKECNEENQIQLKPGTLSGINHIRS</sequence>
<keyword evidence="10" id="KW-1185">Reference proteome</keyword>
<dbReference type="PANTHER" id="PTHR48090">
    <property type="entry name" value="UNDECAPRENYL-PHOSPHATE 4-DEOXY-4-FORMAMIDO-L-ARABINOSE TRANSFERASE-RELATED"/>
    <property type="match status" value="1"/>
</dbReference>
<keyword evidence="5" id="KW-0448">Lipopolysaccharide biosynthesis</keyword>
<evidence type="ECO:0000313" key="9">
    <source>
        <dbReference type="EMBL" id="MDG3494195.1"/>
    </source>
</evidence>
<dbReference type="AlphaFoldDB" id="A0A9X4M9B9"/>
<accession>A0A9X4M9B9</accession>
<keyword evidence="6" id="KW-1133">Transmembrane helix</keyword>
<name>A0A9X4M9B9_9CYAN</name>
<evidence type="ECO:0000256" key="5">
    <source>
        <dbReference type="ARBA" id="ARBA00022985"/>
    </source>
</evidence>
<keyword evidence="7" id="KW-0472">Membrane</keyword>
<evidence type="ECO:0000259" key="8">
    <source>
        <dbReference type="Pfam" id="PF00535"/>
    </source>
</evidence>
<evidence type="ECO:0000256" key="2">
    <source>
        <dbReference type="ARBA" id="ARBA00022676"/>
    </source>
</evidence>
<dbReference type="GO" id="GO:0099621">
    <property type="term" value="F:undecaprenyl-phosphate 4-deoxy-4-formamido-L-arabinose transferase activity"/>
    <property type="evidence" value="ECO:0007669"/>
    <property type="project" value="TreeGrafter"/>
</dbReference>
<dbReference type="InterPro" id="IPR001173">
    <property type="entry name" value="Glyco_trans_2-like"/>
</dbReference>
<dbReference type="Proteomes" id="UP001152872">
    <property type="component" value="Unassembled WGS sequence"/>
</dbReference>
<dbReference type="CDD" id="cd04179">
    <property type="entry name" value="DPM_DPG-synthase_like"/>
    <property type="match status" value="1"/>
</dbReference>